<sequence>MNKIMGGKQEKFKLKITKTTKIKEKKEENENNKYLIKSNNILDKNIKLACKYRKSCYEGIENNRETKIIGVKKETILAIKSHHHHQQLIGQQ</sequence>
<evidence type="ECO:0000313" key="1">
    <source>
        <dbReference type="EMBL" id="CAD2202650.1"/>
    </source>
</evidence>
<dbReference type="Proteomes" id="UP000580250">
    <property type="component" value="Unassembled WGS sequence"/>
</dbReference>
<accession>A0A6V7XTH1</accession>
<reference evidence="1 2" key="1">
    <citation type="submission" date="2020-08" db="EMBL/GenBank/DDBJ databases">
        <authorList>
            <person name="Koutsovoulos G."/>
            <person name="Danchin GJ E."/>
        </authorList>
    </citation>
    <scope>NUCLEOTIDE SEQUENCE [LARGE SCALE GENOMIC DNA]</scope>
</reference>
<comment type="caution">
    <text evidence="1">The sequence shown here is derived from an EMBL/GenBank/DDBJ whole genome shotgun (WGS) entry which is preliminary data.</text>
</comment>
<evidence type="ECO:0000313" key="2">
    <source>
        <dbReference type="Proteomes" id="UP000580250"/>
    </source>
</evidence>
<protein>
    <submittedName>
        <fullName evidence="1">Uncharacterized protein</fullName>
    </submittedName>
</protein>
<dbReference type="AlphaFoldDB" id="A0A6V7XTH1"/>
<name>A0A6V7XTH1_MELEN</name>
<proteinExistence type="predicted"/>
<organism evidence="1 2">
    <name type="scientific">Meloidogyne enterolobii</name>
    <name type="common">Root-knot nematode worm</name>
    <name type="synonym">Meloidogyne mayaguensis</name>
    <dbReference type="NCBI Taxonomy" id="390850"/>
    <lineage>
        <taxon>Eukaryota</taxon>
        <taxon>Metazoa</taxon>
        <taxon>Ecdysozoa</taxon>
        <taxon>Nematoda</taxon>
        <taxon>Chromadorea</taxon>
        <taxon>Rhabditida</taxon>
        <taxon>Tylenchina</taxon>
        <taxon>Tylenchomorpha</taxon>
        <taxon>Tylenchoidea</taxon>
        <taxon>Meloidogynidae</taxon>
        <taxon>Meloidogyninae</taxon>
        <taxon>Meloidogyne</taxon>
    </lineage>
</organism>
<dbReference type="EMBL" id="CAJEWN010002233">
    <property type="protein sequence ID" value="CAD2202650.1"/>
    <property type="molecule type" value="Genomic_DNA"/>
</dbReference>
<gene>
    <name evidence="1" type="ORF">MENT_LOCUS56295</name>
</gene>
<dbReference type="OrthoDB" id="5841829at2759"/>